<evidence type="ECO:0000256" key="1">
    <source>
        <dbReference type="SAM" id="MobiDB-lite"/>
    </source>
</evidence>
<evidence type="ECO:0000313" key="4">
    <source>
        <dbReference type="Proteomes" id="UP000020492"/>
    </source>
</evidence>
<reference evidence="3 4" key="1">
    <citation type="submission" date="2014-03" db="EMBL/GenBank/DDBJ databases">
        <title>Draft genome sequence of Deinococcus phoenicis 1P10ME.</title>
        <authorList>
            <person name="Stepanov V.G."/>
            <person name="Vaishampayan P."/>
            <person name="Venkateswaran K."/>
            <person name="Fox G.E."/>
        </authorList>
    </citation>
    <scope>NUCLEOTIDE SEQUENCE [LARGE SCALE GENOMIC DNA]</scope>
    <source>
        <strain evidence="3 4">1P10ME</strain>
    </source>
</reference>
<feature type="region of interest" description="Disordered" evidence="1">
    <location>
        <begin position="133"/>
        <end position="178"/>
    </location>
</feature>
<dbReference type="Proteomes" id="UP000020492">
    <property type="component" value="Unassembled WGS sequence"/>
</dbReference>
<keyword evidence="4" id="KW-1185">Reference proteome</keyword>
<evidence type="ECO:0000313" key="3">
    <source>
        <dbReference type="EMBL" id="EYB68943.1"/>
    </source>
</evidence>
<dbReference type="AlphaFoldDB" id="A0A016QSA8"/>
<feature type="transmembrane region" description="Helical" evidence="2">
    <location>
        <begin position="48"/>
        <end position="68"/>
    </location>
</feature>
<dbReference type="EMBL" id="JHAC01000013">
    <property type="protein sequence ID" value="EYB68943.1"/>
    <property type="molecule type" value="Genomic_DNA"/>
</dbReference>
<keyword evidence="2" id="KW-0472">Membrane</keyword>
<name>A0A016QSA8_9DEIO</name>
<evidence type="ECO:0000256" key="2">
    <source>
        <dbReference type="SAM" id="Phobius"/>
    </source>
</evidence>
<gene>
    <name evidence="3" type="ORF">DEIPH_ctg013orf0053</name>
</gene>
<accession>A0A016QSA8</accession>
<comment type="caution">
    <text evidence="3">The sequence shown here is derived from an EMBL/GenBank/DDBJ whole genome shotgun (WGS) entry which is preliminary data.</text>
</comment>
<protein>
    <submittedName>
        <fullName evidence="3">Uncharacterized protein</fullName>
    </submittedName>
</protein>
<dbReference type="STRING" id="1476583.DEIPH_ctg013orf0053"/>
<dbReference type="PATRIC" id="fig|1476583.3.peg.983"/>
<keyword evidence="2" id="KW-0812">Transmembrane</keyword>
<keyword evidence="2" id="KW-1133">Transmembrane helix</keyword>
<sequence>MDMAFPYLAQLGLAGTVFVVLIGLLHLGLTQFFKTTLRRFGATVQGSAVLLLSLAVGALLGAVMLSRAATVLDITLPEPWGGIVAGLVLAATVSGLVSYQEQRAAQKQRGQITPDILAGILAQAQQAAPNVTVQVPPPAAPIPPTTSSTGEALSPITPEDLARTRTDWPPVSGLDTYR</sequence>
<feature type="transmembrane region" description="Helical" evidence="2">
    <location>
        <begin position="80"/>
        <end position="99"/>
    </location>
</feature>
<feature type="compositionally biased region" description="Pro residues" evidence="1">
    <location>
        <begin position="135"/>
        <end position="144"/>
    </location>
</feature>
<proteinExistence type="predicted"/>
<organism evidence="3 4">
    <name type="scientific">Deinococcus phoenicis</name>
    <dbReference type="NCBI Taxonomy" id="1476583"/>
    <lineage>
        <taxon>Bacteria</taxon>
        <taxon>Thermotogati</taxon>
        <taxon>Deinococcota</taxon>
        <taxon>Deinococci</taxon>
        <taxon>Deinococcales</taxon>
        <taxon>Deinococcaceae</taxon>
        <taxon>Deinococcus</taxon>
    </lineage>
</organism>
<feature type="transmembrane region" description="Helical" evidence="2">
    <location>
        <begin position="6"/>
        <end position="27"/>
    </location>
</feature>